<keyword evidence="1" id="KW-0560">Oxidoreductase</keyword>
<name>A0ABR1I4F6_9HYPO</name>
<dbReference type="PANTHER" id="PTHR35870">
    <property type="entry name" value="PROTEIN, PUTATIVE (AFU_ORTHOLOGUE AFUA_5G03330)-RELATED"/>
    <property type="match status" value="1"/>
</dbReference>
<evidence type="ECO:0008006" key="4">
    <source>
        <dbReference type="Google" id="ProtNLM"/>
    </source>
</evidence>
<comment type="caution">
    <text evidence="2">The sequence shown here is derived from an EMBL/GenBank/DDBJ whole genome shotgun (WGS) entry which is preliminary data.</text>
</comment>
<proteinExistence type="predicted"/>
<evidence type="ECO:0000313" key="2">
    <source>
        <dbReference type="EMBL" id="KAK7427909.1"/>
    </source>
</evidence>
<dbReference type="PANTHER" id="PTHR35870:SF1">
    <property type="entry name" value="PROTEIN, PUTATIVE (AFU_ORTHOLOGUE AFUA_5G03330)-RELATED"/>
    <property type="match status" value="1"/>
</dbReference>
<reference evidence="2 3" key="1">
    <citation type="journal article" date="2025" name="Microbiol. Resour. Announc.">
        <title>Draft genome sequences for Neonectria magnoliae and Neonectria punicea, canker pathogens of Liriodendron tulipifera and Acer saccharum in West Virginia.</title>
        <authorList>
            <person name="Petronek H.M."/>
            <person name="Kasson M.T."/>
            <person name="Metheny A.M."/>
            <person name="Stauder C.M."/>
            <person name="Lovett B."/>
            <person name="Lynch S.C."/>
            <person name="Garnas J.R."/>
            <person name="Kasson L.R."/>
            <person name="Stajich J.E."/>
        </authorList>
    </citation>
    <scope>NUCLEOTIDE SEQUENCE [LARGE SCALE GENOMIC DNA]</scope>
    <source>
        <strain evidence="2 3">NRRL 64651</strain>
    </source>
</reference>
<gene>
    <name evidence="2" type="ORF">QQZ08_005521</name>
</gene>
<keyword evidence="3" id="KW-1185">Reference proteome</keyword>
<organism evidence="2 3">
    <name type="scientific">Neonectria magnoliae</name>
    <dbReference type="NCBI Taxonomy" id="2732573"/>
    <lineage>
        <taxon>Eukaryota</taxon>
        <taxon>Fungi</taxon>
        <taxon>Dikarya</taxon>
        <taxon>Ascomycota</taxon>
        <taxon>Pezizomycotina</taxon>
        <taxon>Sordariomycetes</taxon>
        <taxon>Hypocreomycetidae</taxon>
        <taxon>Hypocreales</taxon>
        <taxon>Nectriaceae</taxon>
        <taxon>Neonectria</taxon>
    </lineage>
</organism>
<dbReference type="InterPro" id="IPR025337">
    <property type="entry name" value="Questin_oxidase-like"/>
</dbReference>
<dbReference type="Pfam" id="PF14027">
    <property type="entry name" value="Questin_oxidase"/>
    <property type="match status" value="2"/>
</dbReference>
<accession>A0ABR1I4F6</accession>
<evidence type="ECO:0000256" key="1">
    <source>
        <dbReference type="ARBA" id="ARBA00023002"/>
    </source>
</evidence>
<protein>
    <recommendedName>
        <fullName evidence="4">HypA-like protein</fullName>
    </recommendedName>
</protein>
<dbReference type="Proteomes" id="UP001498421">
    <property type="component" value="Unassembled WGS sequence"/>
</dbReference>
<sequence length="472" mass="53161">MATPFKIDVQPQDAGLLGLKLGNDEAANVSELLQKDLENHHVFFSVDGFHNHLVHHLLTLYGTGASTQDLQKAWDANTSYQLKAMKPREQVVEQLAKDWDGAKEHLGKGRQYSSFLRFFQGEIERIGWKEVLLEYLFKDNERGRDLQSRLFGGLLHPLIQLLYGIEWEQPALIATGLAQTCVHDNSLHDFFAQSRAAAQPASAHTGCILDLYVPDEKLASSARWTDRNRIRDGVLKRAPGEMVRLASRVAVRPEELEERTAEMVHAAAYVATAAAFHPPHVPRYDFGFTYVSVFSFFSYIPLSCSLSFAALTKPHLQKLTSRVSHHMTSAPFFLAINKHPWIPTATKTRLLESKIRLDLLQYIARGRPPLHPERLLRYTPKAASPGVSRPEDLLPRVHGVVDDGHTVKLARALLLAQRVSRPYAGRPWVRIPEGDGWLKALYLLLDANEPGGVMWVRAAGFDEAWEDIPKEL</sequence>
<dbReference type="EMBL" id="JAZAVK010000047">
    <property type="protein sequence ID" value="KAK7427909.1"/>
    <property type="molecule type" value="Genomic_DNA"/>
</dbReference>
<evidence type="ECO:0000313" key="3">
    <source>
        <dbReference type="Proteomes" id="UP001498421"/>
    </source>
</evidence>